<dbReference type="PANTHER" id="PTHR44154">
    <property type="entry name" value="QUINONE OXIDOREDUCTASE"/>
    <property type="match status" value="1"/>
</dbReference>
<dbReference type="GO" id="GO:0016491">
    <property type="term" value="F:oxidoreductase activity"/>
    <property type="evidence" value="ECO:0007669"/>
    <property type="project" value="InterPro"/>
</dbReference>
<evidence type="ECO:0000313" key="3">
    <source>
        <dbReference type="EMBL" id="OZJ05722.1"/>
    </source>
</evidence>
<dbReference type="InterPro" id="IPR013154">
    <property type="entry name" value="ADH-like_N"/>
</dbReference>
<dbReference type="InterPro" id="IPR011032">
    <property type="entry name" value="GroES-like_sf"/>
</dbReference>
<dbReference type="Gene3D" id="3.40.50.720">
    <property type="entry name" value="NAD(P)-binding Rossmann-like Domain"/>
    <property type="match status" value="2"/>
</dbReference>
<reference evidence="3 4" key="1">
    <citation type="journal article" date="2017" name="Mycologia">
        <title>Bifiguratus adelaidae, gen. et sp. nov., a new member of Mucoromycotina in endophytic and soil-dwelling habitats.</title>
        <authorList>
            <person name="Torres-Cruz T.J."/>
            <person name="Billingsley Tobias T.L."/>
            <person name="Almatruk M."/>
            <person name="Hesse C."/>
            <person name="Kuske C.R."/>
            <person name="Desiro A."/>
            <person name="Benucci G.M."/>
            <person name="Bonito G."/>
            <person name="Stajich J.E."/>
            <person name="Dunlap C."/>
            <person name="Arnold A.E."/>
            <person name="Porras-Alfaro A."/>
        </authorList>
    </citation>
    <scope>NUCLEOTIDE SEQUENCE [LARGE SCALE GENOMIC DNA]</scope>
    <source>
        <strain evidence="3 4">AZ0501</strain>
    </source>
</reference>
<dbReference type="EMBL" id="MVBO01000010">
    <property type="protein sequence ID" value="OZJ05722.1"/>
    <property type="molecule type" value="Genomic_DNA"/>
</dbReference>
<evidence type="ECO:0000256" key="1">
    <source>
        <dbReference type="ARBA" id="ARBA00022857"/>
    </source>
</evidence>
<dbReference type="InterPro" id="IPR051603">
    <property type="entry name" value="Zinc-ADH_QOR/CCCR"/>
</dbReference>
<dbReference type="SMART" id="SM00829">
    <property type="entry name" value="PKS_ER"/>
    <property type="match status" value="1"/>
</dbReference>
<dbReference type="AlphaFoldDB" id="A0A261Y537"/>
<dbReference type="Proteomes" id="UP000242875">
    <property type="component" value="Unassembled WGS sequence"/>
</dbReference>
<sequence>MGAAVKGFKKGDRVMYAGVVLKIPNIIATASRPETIKWVLAHGATHMINHQEALATQIEQLELKVPHILISYRTEAYFAACLDLVQPFVELPIPTPGPGELLVRIMAFSVNPVDTKIRQGKAPYAALHGKDKPLGFDASGVVAKRGPKCKRFDVGDAVMYAGVIGKSGTYAQYGIIDERLVGKKPKTLTFTMAAGLPLVSLTAWEALVERLALPLDPPAPRKDSIMIINASGGVGTMATQIARRLLRFDTVIATASQPHTIEWCKQFYATHCVNYRDDIKAQLSGLGLVVNNIMMCYSPDVYL</sequence>
<accession>A0A261Y537</accession>
<feature type="domain" description="Enoyl reductase (ER)" evidence="2">
    <location>
        <begin position="80"/>
        <end position="303"/>
    </location>
</feature>
<dbReference type="SUPFAM" id="SSF50129">
    <property type="entry name" value="GroES-like"/>
    <property type="match status" value="1"/>
</dbReference>
<evidence type="ECO:0000259" key="2">
    <source>
        <dbReference type="SMART" id="SM00829"/>
    </source>
</evidence>
<dbReference type="SUPFAM" id="SSF51735">
    <property type="entry name" value="NAD(P)-binding Rossmann-fold domains"/>
    <property type="match status" value="2"/>
</dbReference>
<dbReference type="InterPro" id="IPR036291">
    <property type="entry name" value="NAD(P)-bd_dom_sf"/>
</dbReference>
<proteinExistence type="predicted"/>
<organism evidence="3 4">
    <name type="scientific">Bifiguratus adelaidae</name>
    <dbReference type="NCBI Taxonomy" id="1938954"/>
    <lineage>
        <taxon>Eukaryota</taxon>
        <taxon>Fungi</taxon>
        <taxon>Fungi incertae sedis</taxon>
        <taxon>Mucoromycota</taxon>
        <taxon>Mucoromycotina</taxon>
        <taxon>Endogonomycetes</taxon>
        <taxon>Endogonales</taxon>
        <taxon>Endogonales incertae sedis</taxon>
        <taxon>Bifiguratus</taxon>
    </lineage>
</organism>
<keyword evidence="1" id="KW-0521">NADP</keyword>
<evidence type="ECO:0000313" key="4">
    <source>
        <dbReference type="Proteomes" id="UP000242875"/>
    </source>
</evidence>
<gene>
    <name evidence="3" type="ORF">BZG36_01333</name>
</gene>
<dbReference type="Gene3D" id="3.90.180.10">
    <property type="entry name" value="Medium-chain alcohol dehydrogenases, catalytic domain"/>
    <property type="match status" value="1"/>
</dbReference>
<dbReference type="Pfam" id="PF08240">
    <property type="entry name" value="ADH_N"/>
    <property type="match status" value="1"/>
</dbReference>
<keyword evidence="4" id="KW-1185">Reference proteome</keyword>
<comment type="caution">
    <text evidence="3">The sequence shown here is derived from an EMBL/GenBank/DDBJ whole genome shotgun (WGS) entry which is preliminary data.</text>
</comment>
<dbReference type="OrthoDB" id="203908at2759"/>
<protein>
    <recommendedName>
        <fullName evidence="2">Enoyl reductase (ER) domain-containing protein</fullName>
    </recommendedName>
</protein>
<dbReference type="InterPro" id="IPR020843">
    <property type="entry name" value="ER"/>
</dbReference>
<dbReference type="PANTHER" id="PTHR44154:SF1">
    <property type="entry name" value="QUINONE OXIDOREDUCTASE"/>
    <property type="match status" value="1"/>
</dbReference>
<name>A0A261Y537_9FUNG</name>